<dbReference type="Proteomes" id="UP000251889">
    <property type="component" value="Unassembled WGS sequence"/>
</dbReference>
<dbReference type="AlphaFoldDB" id="A0A364XWZ2"/>
<proteinExistence type="predicted"/>
<evidence type="ECO:0000256" key="2">
    <source>
        <dbReference type="SAM" id="SignalP"/>
    </source>
</evidence>
<keyword evidence="2" id="KW-0732">Signal</keyword>
<evidence type="ECO:0000313" key="4">
    <source>
        <dbReference type="Proteomes" id="UP000251889"/>
    </source>
</evidence>
<protein>
    <submittedName>
        <fullName evidence="3">Uncharacterized protein</fullName>
    </submittedName>
</protein>
<dbReference type="PROSITE" id="PS51257">
    <property type="entry name" value="PROKAR_LIPOPROTEIN"/>
    <property type="match status" value="1"/>
</dbReference>
<evidence type="ECO:0000313" key="3">
    <source>
        <dbReference type="EMBL" id="RAV98754.1"/>
    </source>
</evidence>
<feature type="chain" id="PRO_5016958826" evidence="2">
    <location>
        <begin position="27"/>
        <end position="72"/>
    </location>
</feature>
<accession>A0A364XWZ2</accession>
<name>A0A364XWZ2_9BACT</name>
<feature type="signal peptide" evidence="2">
    <location>
        <begin position="1"/>
        <end position="26"/>
    </location>
</feature>
<comment type="caution">
    <text evidence="3">The sequence shown here is derived from an EMBL/GenBank/DDBJ whole genome shotgun (WGS) entry which is preliminary data.</text>
</comment>
<gene>
    <name evidence="3" type="ORF">DQQ10_22315</name>
</gene>
<sequence>MKENFNQKHMKNNVKSLFALMVIVFAAVSCSGKSEKTAADSDSATVAPEATPVDTTTTVSTDSLAQDSVIAK</sequence>
<keyword evidence="4" id="KW-1185">Reference proteome</keyword>
<feature type="region of interest" description="Disordered" evidence="1">
    <location>
        <begin position="36"/>
        <end position="59"/>
    </location>
</feature>
<organism evidence="3 4">
    <name type="scientific">Pseudochryseolinea flava</name>
    <dbReference type="NCBI Taxonomy" id="2059302"/>
    <lineage>
        <taxon>Bacteria</taxon>
        <taxon>Pseudomonadati</taxon>
        <taxon>Bacteroidota</taxon>
        <taxon>Cytophagia</taxon>
        <taxon>Cytophagales</taxon>
        <taxon>Fulvivirgaceae</taxon>
        <taxon>Pseudochryseolinea</taxon>
    </lineage>
</organism>
<dbReference type="EMBL" id="QMFY01000015">
    <property type="protein sequence ID" value="RAV98754.1"/>
    <property type="molecule type" value="Genomic_DNA"/>
</dbReference>
<evidence type="ECO:0000256" key="1">
    <source>
        <dbReference type="SAM" id="MobiDB-lite"/>
    </source>
</evidence>
<feature type="compositionally biased region" description="Low complexity" evidence="1">
    <location>
        <begin position="44"/>
        <end position="59"/>
    </location>
</feature>
<reference evidence="3 4" key="1">
    <citation type="submission" date="2018-06" db="EMBL/GenBank/DDBJ databases">
        <title>Chryseolinea flavus sp. nov., a member of the phylum Bacteroidetes isolated from soil.</title>
        <authorList>
            <person name="Li Y."/>
            <person name="Wang J."/>
        </authorList>
    </citation>
    <scope>NUCLEOTIDE SEQUENCE [LARGE SCALE GENOMIC DNA]</scope>
    <source>
        <strain evidence="3 4">SDU1-6</strain>
    </source>
</reference>